<dbReference type="SUPFAM" id="SSF53448">
    <property type="entry name" value="Nucleotide-diphospho-sugar transferases"/>
    <property type="match status" value="1"/>
</dbReference>
<dbReference type="STRING" id="1925591.BI308_15365"/>
<reference evidence="3" key="1">
    <citation type="submission" date="2016-10" db="EMBL/GenBank/DDBJ databases">
        <title>CRISPR-Cas defence system in Roseofilum reptotaenium: evidence of a bacteriophage-cyanobacterium arms race in the coral black band disease.</title>
        <authorList>
            <person name="Buerger P."/>
            <person name="Wood-Charlson E.M."/>
            <person name="Weynberg K.D."/>
            <person name="Willis B."/>
            <person name="Van Oppen M.J."/>
        </authorList>
    </citation>
    <scope>NUCLEOTIDE SEQUENCE [LARGE SCALE GENOMIC DNA]</scope>
    <source>
        <strain evidence="3">AO1-A</strain>
    </source>
</reference>
<proteinExistence type="predicted"/>
<evidence type="ECO:0000256" key="1">
    <source>
        <dbReference type="SAM" id="Phobius"/>
    </source>
</evidence>
<organism evidence="3 4">
    <name type="scientific">Roseofilum reptotaenium AO1-A</name>
    <dbReference type="NCBI Taxonomy" id="1925591"/>
    <lineage>
        <taxon>Bacteria</taxon>
        <taxon>Bacillati</taxon>
        <taxon>Cyanobacteriota</taxon>
        <taxon>Cyanophyceae</taxon>
        <taxon>Desertifilales</taxon>
        <taxon>Desertifilaceae</taxon>
        <taxon>Roseofilum</taxon>
    </lineage>
</organism>
<accession>A0A1L9QPW5</accession>
<keyword evidence="4" id="KW-1185">Reference proteome</keyword>
<dbReference type="PANTHER" id="PTHR43685:SF2">
    <property type="entry name" value="GLYCOSYLTRANSFERASE 2-LIKE DOMAIN-CONTAINING PROTEIN"/>
    <property type="match status" value="1"/>
</dbReference>
<dbReference type="Pfam" id="PF00535">
    <property type="entry name" value="Glycos_transf_2"/>
    <property type="match status" value="1"/>
</dbReference>
<keyword evidence="1" id="KW-1133">Transmembrane helix</keyword>
<evidence type="ECO:0000259" key="2">
    <source>
        <dbReference type="Pfam" id="PF00535"/>
    </source>
</evidence>
<comment type="caution">
    <text evidence="3">The sequence shown here is derived from an EMBL/GenBank/DDBJ whole genome shotgun (WGS) entry which is preliminary data.</text>
</comment>
<dbReference type="InterPro" id="IPR001173">
    <property type="entry name" value="Glyco_trans_2-like"/>
</dbReference>
<dbReference type="InterPro" id="IPR029044">
    <property type="entry name" value="Nucleotide-diphossugar_trans"/>
</dbReference>
<dbReference type="AlphaFoldDB" id="A0A1L9QPW5"/>
<dbReference type="EMBL" id="MLAW01000027">
    <property type="protein sequence ID" value="OJJ24676.1"/>
    <property type="molecule type" value="Genomic_DNA"/>
</dbReference>
<dbReference type="PANTHER" id="PTHR43685">
    <property type="entry name" value="GLYCOSYLTRANSFERASE"/>
    <property type="match status" value="1"/>
</dbReference>
<dbReference type="InterPro" id="IPR050834">
    <property type="entry name" value="Glycosyltransf_2"/>
</dbReference>
<dbReference type="Gene3D" id="3.90.550.10">
    <property type="entry name" value="Spore Coat Polysaccharide Biosynthesis Protein SpsA, Chain A"/>
    <property type="match status" value="1"/>
</dbReference>
<evidence type="ECO:0000313" key="3">
    <source>
        <dbReference type="EMBL" id="OJJ24676.1"/>
    </source>
</evidence>
<sequence length="305" mass="35015">MSISKDQIYPFVSVIIPVYNNSQALKKCLASLENQTYPKDCYEIIVVDNQSEENVEIITNHFPQVILSYEEKPGSYAARNRGISLAQGKIIAFTDSDCIAYETWIEKGVNELLKVTKVGLVGGKIELFFKDDDSPTAIEFYDEINNYLNQKQHIEKKRFGATANVFTLKSIFDDVGVFRDDLKSGGDVEWGQRVSSKGYKLIYSEEASVKHPARSSIKELYKRTIRVVGGLYDLGTYDQDKGSHLLLKEILKRIKPPVKYLRWRLSDQRLKKQEKFLFILVTIFVDYAVALELFRLKIGKKSERK</sequence>
<keyword evidence="1" id="KW-0812">Transmembrane</keyword>
<dbReference type="Proteomes" id="UP000183940">
    <property type="component" value="Unassembled WGS sequence"/>
</dbReference>
<gene>
    <name evidence="3" type="ORF">BI308_15365</name>
</gene>
<protein>
    <recommendedName>
        <fullName evidence="2">Glycosyltransferase 2-like domain-containing protein</fullName>
    </recommendedName>
</protein>
<name>A0A1L9QPW5_9CYAN</name>
<feature type="domain" description="Glycosyltransferase 2-like" evidence="2">
    <location>
        <begin position="13"/>
        <end position="174"/>
    </location>
</feature>
<keyword evidence="1" id="KW-0472">Membrane</keyword>
<feature type="transmembrane region" description="Helical" evidence="1">
    <location>
        <begin position="276"/>
        <end position="296"/>
    </location>
</feature>
<evidence type="ECO:0000313" key="4">
    <source>
        <dbReference type="Proteomes" id="UP000183940"/>
    </source>
</evidence>